<reference evidence="2 3" key="1">
    <citation type="journal article" date="2023" name="bioRxiv">
        <title>High-quality genome assemblies of four members of thePodospora anserinaspecies complex.</title>
        <authorList>
            <person name="Ament-Velasquez S.L."/>
            <person name="Vogan A.A."/>
            <person name="Wallerman O."/>
            <person name="Hartmann F."/>
            <person name="Gautier V."/>
            <person name="Silar P."/>
            <person name="Giraud T."/>
            <person name="Johannesson H."/>
        </authorList>
    </citation>
    <scope>NUCLEOTIDE SEQUENCE [LARGE SCALE GENOMIC DNA]</scope>
    <source>
        <strain evidence="2 3">CBS 124.78</strain>
    </source>
</reference>
<gene>
    <name evidence="2" type="ORF">QC764_305710</name>
</gene>
<accession>A0ABR0IEF5</accession>
<evidence type="ECO:0000256" key="1">
    <source>
        <dbReference type="SAM" id="MobiDB-lite"/>
    </source>
</evidence>
<evidence type="ECO:0008006" key="4">
    <source>
        <dbReference type="Google" id="ProtNLM"/>
    </source>
</evidence>
<name>A0ABR0IEF5_9PEZI</name>
<keyword evidence="3" id="KW-1185">Reference proteome</keyword>
<feature type="region of interest" description="Disordered" evidence="1">
    <location>
        <begin position="1"/>
        <end position="25"/>
    </location>
</feature>
<evidence type="ECO:0000313" key="3">
    <source>
        <dbReference type="Proteomes" id="UP001323617"/>
    </source>
</evidence>
<dbReference type="Proteomes" id="UP001323617">
    <property type="component" value="Unassembled WGS sequence"/>
</dbReference>
<evidence type="ECO:0000313" key="2">
    <source>
        <dbReference type="EMBL" id="KAK4678231.1"/>
    </source>
</evidence>
<dbReference type="EMBL" id="JAFFHC010000003">
    <property type="protein sequence ID" value="KAK4678231.1"/>
    <property type="molecule type" value="Genomic_DNA"/>
</dbReference>
<dbReference type="GeneID" id="87966544"/>
<proteinExistence type="predicted"/>
<comment type="caution">
    <text evidence="2">The sequence shown here is derived from an EMBL/GenBank/DDBJ whole genome shotgun (WGS) entry which is preliminary data.</text>
</comment>
<protein>
    <recommendedName>
        <fullName evidence="4">DUF4440 domain-containing protein</fullName>
    </recommendedName>
</protein>
<dbReference type="RefSeq" id="XP_062801701.1">
    <property type="nucleotide sequence ID" value="XM_062945679.1"/>
</dbReference>
<sequence length="188" mass="20808">MPTVLGLTNDQKEKPKIGAAQAPKGYHDGSLVLSENKNQRLDTISKRNYAAAHEMETLLWRAICDDPEQAKEYIADDCVMVNPIFHPDHSSKPVNKESEPSISDLLENAGKFTGFRFHDGGPLVVEAGLMAVSTVYKLSLYKQSRKGGIREISASGSSSWRQTAGADWVLVAWHVAYAEDEDEEDDEE</sequence>
<organism evidence="2 3">
    <name type="scientific">Podospora pseudoanserina</name>
    <dbReference type="NCBI Taxonomy" id="2609844"/>
    <lineage>
        <taxon>Eukaryota</taxon>
        <taxon>Fungi</taxon>
        <taxon>Dikarya</taxon>
        <taxon>Ascomycota</taxon>
        <taxon>Pezizomycotina</taxon>
        <taxon>Sordariomycetes</taxon>
        <taxon>Sordariomycetidae</taxon>
        <taxon>Sordariales</taxon>
        <taxon>Podosporaceae</taxon>
        <taxon>Podospora</taxon>
    </lineage>
</organism>